<accession>A0A8S9SE65</accession>
<feature type="compositionally biased region" description="Basic and acidic residues" evidence="1">
    <location>
        <begin position="22"/>
        <end position="37"/>
    </location>
</feature>
<dbReference type="Proteomes" id="UP000712600">
    <property type="component" value="Unassembled WGS sequence"/>
</dbReference>
<evidence type="ECO:0000256" key="1">
    <source>
        <dbReference type="SAM" id="MobiDB-lite"/>
    </source>
</evidence>
<dbReference type="AlphaFoldDB" id="A0A8S9SE65"/>
<sequence>MRTDRTSPHVFNRSNFSSSSRHYTDKENTREHGEVSYHLRSPSSDFTEHEASGPAQHLRTNNKCSSNSVDVNGFGTVTSFSGKRNRGSYGLVRGLIRPKSPRLSSPFRLVLSLIKVAANLKLDLRSSKQLISSRSHAKSLSSPNAMTTELRLGKISRVAHHNNLGKAIELRNLRSSTRHTDLGSSLISAVSHALISANTGSKAGSS</sequence>
<dbReference type="EMBL" id="QGKX02000004">
    <property type="protein sequence ID" value="KAF3599651.1"/>
    <property type="molecule type" value="Genomic_DNA"/>
</dbReference>
<feature type="compositionally biased region" description="Low complexity" evidence="1">
    <location>
        <begin position="11"/>
        <end position="21"/>
    </location>
</feature>
<comment type="caution">
    <text evidence="2">The sequence shown here is derived from an EMBL/GenBank/DDBJ whole genome shotgun (WGS) entry which is preliminary data.</text>
</comment>
<protein>
    <submittedName>
        <fullName evidence="2">Uncharacterized protein</fullName>
    </submittedName>
</protein>
<evidence type="ECO:0000313" key="2">
    <source>
        <dbReference type="EMBL" id="KAF3599651.1"/>
    </source>
</evidence>
<feature type="region of interest" description="Disordered" evidence="1">
    <location>
        <begin position="1"/>
        <end position="64"/>
    </location>
</feature>
<evidence type="ECO:0000313" key="3">
    <source>
        <dbReference type="Proteomes" id="UP000712600"/>
    </source>
</evidence>
<gene>
    <name evidence="2" type="ORF">F2Q69_00037381</name>
</gene>
<proteinExistence type="predicted"/>
<organism evidence="2 3">
    <name type="scientific">Brassica cretica</name>
    <name type="common">Mustard</name>
    <dbReference type="NCBI Taxonomy" id="69181"/>
    <lineage>
        <taxon>Eukaryota</taxon>
        <taxon>Viridiplantae</taxon>
        <taxon>Streptophyta</taxon>
        <taxon>Embryophyta</taxon>
        <taxon>Tracheophyta</taxon>
        <taxon>Spermatophyta</taxon>
        <taxon>Magnoliopsida</taxon>
        <taxon>eudicotyledons</taxon>
        <taxon>Gunneridae</taxon>
        <taxon>Pentapetalae</taxon>
        <taxon>rosids</taxon>
        <taxon>malvids</taxon>
        <taxon>Brassicales</taxon>
        <taxon>Brassicaceae</taxon>
        <taxon>Brassiceae</taxon>
        <taxon>Brassica</taxon>
    </lineage>
</organism>
<name>A0A8S9SE65_BRACR</name>
<reference evidence="2" key="1">
    <citation type="submission" date="2019-12" db="EMBL/GenBank/DDBJ databases">
        <title>Genome sequencing and annotation of Brassica cretica.</title>
        <authorList>
            <person name="Studholme D.J."/>
            <person name="Sarris P."/>
        </authorList>
    </citation>
    <scope>NUCLEOTIDE SEQUENCE</scope>
    <source>
        <strain evidence="2">PFS-109/04</strain>
        <tissue evidence="2">Leaf</tissue>
    </source>
</reference>